<evidence type="ECO:0000313" key="1">
    <source>
        <dbReference type="EMBL" id="MRI66218.1"/>
    </source>
</evidence>
<reference evidence="1 2" key="1">
    <citation type="submission" date="2019-10" db="EMBL/GenBank/DDBJ databases">
        <title>Gracilibacillus salitolerans sp. nov., a moderate halophile isolated from a saline soil in northwest China.</title>
        <authorList>
            <person name="Gan L."/>
        </authorList>
    </citation>
    <scope>NUCLEOTIDE SEQUENCE [LARGE SCALE GENOMIC DNA]</scope>
    <source>
        <strain evidence="1 2">TP2-8</strain>
    </source>
</reference>
<dbReference type="EMBL" id="WJEE01000012">
    <property type="protein sequence ID" value="MRI66218.1"/>
    <property type="molecule type" value="Genomic_DNA"/>
</dbReference>
<accession>A0A6N7QW26</accession>
<dbReference type="GO" id="GO:0004519">
    <property type="term" value="F:endonuclease activity"/>
    <property type="evidence" value="ECO:0007669"/>
    <property type="project" value="UniProtKB-KW"/>
</dbReference>
<dbReference type="AlphaFoldDB" id="A0A6N7QW26"/>
<dbReference type="Proteomes" id="UP000435187">
    <property type="component" value="Unassembled WGS sequence"/>
</dbReference>
<dbReference type="Pfam" id="PF09504">
    <property type="entry name" value="RE_Bsp6I"/>
    <property type="match status" value="1"/>
</dbReference>
<evidence type="ECO:0000313" key="2">
    <source>
        <dbReference type="Proteomes" id="UP000435187"/>
    </source>
</evidence>
<proteinExistence type="predicted"/>
<organism evidence="1 2">
    <name type="scientific">Gracilibacillus thailandensis</name>
    <dbReference type="NCBI Taxonomy" id="563735"/>
    <lineage>
        <taxon>Bacteria</taxon>
        <taxon>Bacillati</taxon>
        <taxon>Bacillota</taxon>
        <taxon>Bacilli</taxon>
        <taxon>Bacillales</taxon>
        <taxon>Bacillaceae</taxon>
        <taxon>Gracilibacillus</taxon>
    </lineage>
</organism>
<keyword evidence="1" id="KW-0540">Nuclease</keyword>
<keyword evidence="2" id="KW-1185">Reference proteome</keyword>
<gene>
    <name evidence="1" type="ORF">GH885_07640</name>
</gene>
<keyword evidence="1" id="KW-0255">Endonuclease</keyword>
<dbReference type="InterPro" id="IPR019037">
    <property type="entry name" value="Restrct_endonuc_II_Bsp6I"/>
</dbReference>
<keyword evidence="1" id="KW-0378">Hydrolase</keyword>
<dbReference type="RefSeq" id="WP_153834965.1">
    <property type="nucleotide sequence ID" value="NZ_JBHUMW010000103.1"/>
</dbReference>
<comment type="caution">
    <text evidence="1">The sequence shown here is derived from an EMBL/GenBank/DDBJ whole genome shotgun (WGS) entry which is preliminary data.</text>
</comment>
<name>A0A6N7QW26_9BACI</name>
<protein>
    <submittedName>
        <fullName evidence="1">Bsp6I family restriction endonuclease</fullName>
    </submittedName>
</protein>
<sequence>MLHDFIKIDKSRFKDAVKAYWLWKELNSIIKNSHNRGINFPETISESLMCYALGFELNRGTGGDARNPETGEVCEVKATSNWDRDTSSFSPKEEFDSLYFVRLNQRDDHVYIYDLQLDSNSLKKIPVSKTQTVEDQQKQGRRPRFSIIKQIIEANNLDPIAFIDLRKEKVKKL</sequence>